<evidence type="ECO:0000313" key="1">
    <source>
        <dbReference type="EMBL" id="MCI41976.1"/>
    </source>
</evidence>
<reference evidence="1 2" key="1">
    <citation type="journal article" date="2018" name="Front. Plant Sci.">
        <title>Red Clover (Trifolium pratense) and Zigzag Clover (T. medium) - A Picture of Genomic Similarities and Differences.</title>
        <authorList>
            <person name="Dluhosova J."/>
            <person name="Istvanek J."/>
            <person name="Nedelnik J."/>
            <person name="Repkova J."/>
        </authorList>
    </citation>
    <scope>NUCLEOTIDE SEQUENCE [LARGE SCALE GENOMIC DNA]</scope>
    <source>
        <strain evidence="2">cv. 10/8</strain>
        <tissue evidence="1">Leaf</tissue>
    </source>
</reference>
<dbReference type="EMBL" id="LXQA010298667">
    <property type="protein sequence ID" value="MCI41976.1"/>
    <property type="molecule type" value="Genomic_DNA"/>
</dbReference>
<proteinExistence type="predicted"/>
<dbReference type="Proteomes" id="UP000265520">
    <property type="component" value="Unassembled WGS sequence"/>
</dbReference>
<feature type="non-terminal residue" evidence="1">
    <location>
        <position position="1"/>
    </location>
</feature>
<keyword evidence="2" id="KW-1185">Reference proteome</keyword>
<protein>
    <submittedName>
        <fullName evidence="1">Uncharacterized protein</fullName>
    </submittedName>
</protein>
<evidence type="ECO:0000313" key="2">
    <source>
        <dbReference type="Proteomes" id="UP000265520"/>
    </source>
</evidence>
<sequence>SLGTPTLMVVFDNASLRVDGRLKHEKSPCCLTFLLGSSRAIENGCTSLLSFLSHCWRVLALLRQGYERYPAL</sequence>
<comment type="caution">
    <text evidence="1">The sequence shown here is derived from an EMBL/GenBank/DDBJ whole genome shotgun (WGS) entry which is preliminary data.</text>
</comment>
<name>A0A392S289_9FABA</name>
<organism evidence="1 2">
    <name type="scientific">Trifolium medium</name>
    <dbReference type="NCBI Taxonomy" id="97028"/>
    <lineage>
        <taxon>Eukaryota</taxon>
        <taxon>Viridiplantae</taxon>
        <taxon>Streptophyta</taxon>
        <taxon>Embryophyta</taxon>
        <taxon>Tracheophyta</taxon>
        <taxon>Spermatophyta</taxon>
        <taxon>Magnoliopsida</taxon>
        <taxon>eudicotyledons</taxon>
        <taxon>Gunneridae</taxon>
        <taxon>Pentapetalae</taxon>
        <taxon>rosids</taxon>
        <taxon>fabids</taxon>
        <taxon>Fabales</taxon>
        <taxon>Fabaceae</taxon>
        <taxon>Papilionoideae</taxon>
        <taxon>50 kb inversion clade</taxon>
        <taxon>NPAAA clade</taxon>
        <taxon>Hologalegina</taxon>
        <taxon>IRL clade</taxon>
        <taxon>Trifolieae</taxon>
        <taxon>Trifolium</taxon>
    </lineage>
</organism>
<dbReference type="AlphaFoldDB" id="A0A392S289"/>
<accession>A0A392S289</accession>